<keyword evidence="2" id="KW-1185">Reference proteome</keyword>
<dbReference type="STRING" id="360911.EAT1b_1104"/>
<sequence>MVSALETNASVLGINVSADSYASLDTGKKQSVANFVLERKGTGYQAESVVRHTFNAGLAYETAKVTFSTQLKSDVTSTDVEAMKAAYQAVVTFDGTSSSVITANVAVLDKVIGAGNEAALAKLNEFADLNGQVSPVDNTYTINVDSLTKFLEEFDQYLTTSQI</sequence>
<proteinExistence type="predicted"/>
<evidence type="ECO:0000313" key="2">
    <source>
        <dbReference type="Proteomes" id="UP000000716"/>
    </source>
</evidence>
<accession>C4L6T9</accession>
<dbReference type="RefSeq" id="WP_012727151.1">
    <property type="nucleotide sequence ID" value="NC_012673.1"/>
</dbReference>
<dbReference type="KEGG" id="eat:EAT1b_1104"/>
<dbReference type="AlphaFoldDB" id="C4L6T9"/>
<dbReference type="OrthoDB" id="185675at2"/>
<organism evidence="1 2">
    <name type="scientific">Exiguobacterium sp. (strain ATCC BAA-1283 / AT1b)</name>
    <dbReference type="NCBI Taxonomy" id="360911"/>
    <lineage>
        <taxon>Bacteria</taxon>
        <taxon>Bacillati</taxon>
        <taxon>Bacillota</taxon>
        <taxon>Bacilli</taxon>
        <taxon>Bacillales</taxon>
        <taxon>Bacillales Family XII. Incertae Sedis</taxon>
        <taxon>Exiguobacterium</taxon>
    </lineage>
</organism>
<name>C4L6T9_EXISA</name>
<dbReference type="EMBL" id="CP001615">
    <property type="protein sequence ID" value="ACQ70032.1"/>
    <property type="molecule type" value="Genomic_DNA"/>
</dbReference>
<gene>
    <name evidence="1" type="ordered locus">EAT1b_1104</name>
</gene>
<dbReference type="HOGENOM" id="CLU_1624671_0_0_9"/>
<reference evidence="1 2" key="1">
    <citation type="journal article" date="2011" name="J. Bacteriol.">
        <title>Complete genome sequence of the Thermophilic Bacterium Exiguobacterium sp. AT1b.</title>
        <authorList>
            <person name="Vishnivetskaya T.A."/>
            <person name="Lucas S."/>
            <person name="Copeland A."/>
            <person name="Lapidus A."/>
            <person name="Glavina Del Rio T."/>
            <person name="Dalin E."/>
            <person name="Tice H."/>
            <person name="Bruce D.C."/>
            <person name="Goodwin L.A."/>
            <person name="Pitluck S."/>
            <person name="Saunders E."/>
            <person name="Brettin T."/>
            <person name="Detter C."/>
            <person name="Han C."/>
            <person name="Larimer F."/>
            <person name="Land M.L."/>
            <person name="Hauser L.J."/>
            <person name="Kyrpides N.C."/>
            <person name="Ovchinnikova G."/>
            <person name="Kathariou S."/>
            <person name="Ramaley R.F."/>
            <person name="Rodrigues D.F."/>
            <person name="Hendrix C."/>
            <person name="Richardson P."/>
            <person name="Tiedje J.M."/>
        </authorList>
    </citation>
    <scope>NUCLEOTIDE SEQUENCE [LARGE SCALE GENOMIC DNA]</scope>
    <source>
        <strain evidence="2">ATCC BAA-1283 / AT1b</strain>
    </source>
</reference>
<protein>
    <submittedName>
        <fullName evidence="1">Uncharacterized protein</fullName>
    </submittedName>
</protein>
<evidence type="ECO:0000313" key="1">
    <source>
        <dbReference type="EMBL" id="ACQ70032.1"/>
    </source>
</evidence>
<dbReference type="Proteomes" id="UP000000716">
    <property type="component" value="Chromosome"/>
</dbReference>